<name>A0A1H4IAG0_9ACTN</name>
<evidence type="ECO:0000256" key="3">
    <source>
        <dbReference type="ARBA" id="ARBA00022679"/>
    </source>
</evidence>
<dbReference type="GO" id="GO:0016758">
    <property type="term" value="F:hexosyltransferase activity"/>
    <property type="evidence" value="ECO:0007669"/>
    <property type="project" value="UniProtKB-ARBA"/>
</dbReference>
<dbReference type="Pfam" id="PF06722">
    <property type="entry name" value="EryCIII-like_C"/>
    <property type="match status" value="1"/>
</dbReference>
<proteinExistence type="inferred from homology"/>
<evidence type="ECO:0000259" key="5">
    <source>
        <dbReference type="Pfam" id="PF21036"/>
    </source>
</evidence>
<keyword evidence="2" id="KW-0328">Glycosyltransferase</keyword>
<evidence type="ECO:0000313" key="7">
    <source>
        <dbReference type="Proteomes" id="UP000182375"/>
    </source>
</evidence>
<keyword evidence="3 6" id="KW-0808">Transferase</keyword>
<dbReference type="InterPro" id="IPR010610">
    <property type="entry name" value="EryCIII-like_C"/>
</dbReference>
<dbReference type="InterPro" id="IPR048284">
    <property type="entry name" value="EryCIII-like_N"/>
</dbReference>
<feature type="domain" description="Erythromycin biosynthesis protein CIII-like N-terminal" evidence="5">
    <location>
        <begin position="22"/>
        <end position="222"/>
    </location>
</feature>
<organism evidence="6 7">
    <name type="scientific">Streptomyces misionensis</name>
    <dbReference type="NCBI Taxonomy" id="67331"/>
    <lineage>
        <taxon>Bacteria</taxon>
        <taxon>Bacillati</taxon>
        <taxon>Actinomycetota</taxon>
        <taxon>Actinomycetes</taxon>
        <taxon>Kitasatosporales</taxon>
        <taxon>Streptomycetaceae</taxon>
        <taxon>Streptomyces</taxon>
    </lineage>
</organism>
<dbReference type="SUPFAM" id="SSF53756">
    <property type="entry name" value="UDP-Glycosyltransferase/glycogen phosphorylase"/>
    <property type="match status" value="1"/>
</dbReference>
<evidence type="ECO:0000259" key="4">
    <source>
        <dbReference type="Pfam" id="PF06722"/>
    </source>
</evidence>
<dbReference type="Proteomes" id="UP000182375">
    <property type="component" value="Unassembled WGS sequence"/>
</dbReference>
<dbReference type="Gene3D" id="3.40.50.2000">
    <property type="entry name" value="Glycogen Phosphorylase B"/>
    <property type="match status" value="2"/>
</dbReference>
<dbReference type="CDD" id="cd03784">
    <property type="entry name" value="GT1_Gtf-like"/>
    <property type="match status" value="1"/>
</dbReference>
<dbReference type="PANTHER" id="PTHR48050">
    <property type="entry name" value="STEROL 3-BETA-GLUCOSYLTRANSFERASE"/>
    <property type="match status" value="1"/>
</dbReference>
<dbReference type="RefSeq" id="WP_074989989.1">
    <property type="nucleotide sequence ID" value="NZ_FNTD01000003.1"/>
</dbReference>
<dbReference type="AlphaFoldDB" id="A0A1H4IAG0"/>
<comment type="similarity">
    <text evidence="1">Belongs to the glycosyltransferase 28 family.</text>
</comment>
<evidence type="ECO:0000313" key="6">
    <source>
        <dbReference type="EMBL" id="SEB31047.1"/>
    </source>
</evidence>
<dbReference type="PANTHER" id="PTHR48050:SF13">
    <property type="entry name" value="STEROL 3-BETA-GLUCOSYLTRANSFERASE UGT80A2"/>
    <property type="match status" value="1"/>
</dbReference>
<dbReference type="InterPro" id="IPR002213">
    <property type="entry name" value="UDP_glucos_trans"/>
</dbReference>
<evidence type="ECO:0000256" key="1">
    <source>
        <dbReference type="ARBA" id="ARBA00006962"/>
    </source>
</evidence>
<protein>
    <submittedName>
        <fullName evidence="6">UDP:flavonoid glycosyltransferase YjiC, YdhE family</fullName>
    </submittedName>
</protein>
<reference evidence="6 7" key="1">
    <citation type="submission" date="2016-10" db="EMBL/GenBank/DDBJ databases">
        <authorList>
            <person name="de Groot N.N."/>
        </authorList>
    </citation>
    <scope>NUCLEOTIDE SEQUENCE [LARGE SCALE GENOMIC DNA]</scope>
    <source>
        <strain evidence="6 7">DSM 40306</strain>
    </source>
</reference>
<accession>A0A1H4IAG0</accession>
<feature type="domain" description="Erythromycin biosynthesis protein CIII-like C-terminal" evidence="4">
    <location>
        <begin position="243"/>
        <end position="380"/>
    </location>
</feature>
<evidence type="ECO:0000256" key="2">
    <source>
        <dbReference type="ARBA" id="ARBA00022676"/>
    </source>
</evidence>
<dbReference type="GO" id="GO:0008194">
    <property type="term" value="F:UDP-glycosyltransferase activity"/>
    <property type="evidence" value="ECO:0007669"/>
    <property type="project" value="InterPro"/>
</dbReference>
<dbReference type="GeneID" id="95509434"/>
<gene>
    <name evidence="6" type="ORF">SAMN04490357_0109</name>
</gene>
<dbReference type="InterPro" id="IPR050426">
    <property type="entry name" value="Glycosyltransferase_28"/>
</dbReference>
<dbReference type="EMBL" id="FNTD01000003">
    <property type="protein sequence ID" value="SEB31047.1"/>
    <property type="molecule type" value="Genomic_DNA"/>
</dbReference>
<sequence length="388" mass="41124">MRVLFTTAPLPGHLYPMVPLAWALRAAGHQVLVAAPENFSETVVATGLPAATSAPPVAFEEFMLHDRDGRRLTPAADPAERRRESGRAWGRLAARTLDGTLRLIETWRPDLLVCEPMEYAGQLAASAHGVPWIEPGLSLSDFSAPEGPRASAVAELGPERAALGVPRLQDPALFLDVRPAALRGPDPRAGLPMRYVPYNGPDVRPPWLDAPRSRPRICLTLGSMLPTHGRLDFPGRMAELARALTGLGAEVVVAVDDRVAEAWRPLPSGVVAAGRFALERGLTGCDLLISHGGPGSVFAALSLGVPQLCLPQTSDQFDNSLRLQEYGCGLRLLPGEASTEAVLERAEALLREAGYRERASEVAAATAAMPAPADVVAELAKAAAGRAG</sequence>
<dbReference type="Pfam" id="PF21036">
    <property type="entry name" value="EryCIII-like_N"/>
    <property type="match status" value="1"/>
</dbReference>
<dbReference type="GO" id="GO:0017000">
    <property type="term" value="P:antibiotic biosynthetic process"/>
    <property type="evidence" value="ECO:0007669"/>
    <property type="project" value="UniProtKB-ARBA"/>
</dbReference>
<dbReference type="STRING" id="67331.SAMN04490357_0109"/>